<dbReference type="PANTHER" id="PTHR31707">
    <property type="entry name" value="PECTINESTERASE"/>
    <property type="match status" value="1"/>
</dbReference>
<comment type="caution">
    <text evidence="7">The sequence shown here is derived from an EMBL/GenBank/DDBJ whole genome shotgun (WGS) entry which is preliminary data.</text>
</comment>
<organism evidence="7 8">
    <name type="scientific">Solanum commersonii</name>
    <name type="common">Commerson's wild potato</name>
    <name type="synonym">Commerson's nightshade</name>
    <dbReference type="NCBI Taxonomy" id="4109"/>
    <lineage>
        <taxon>Eukaryota</taxon>
        <taxon>Viridiplantae</taxon>
        <taxon>Streptophyta</taxon>
        <taxon>Embryophyta</taxon>
        <taxon>Tracheophyta</taxon>
        <taxon>Spermatophyta</taxon>
        <taxon>Magnoliopsida</taxon>
        <taxon>eudicotyledons</taxon>
        <taxon>Gunneridae</taxon>
        <taxon>Pentapetalae</taxon>
        <taxon>asterids</taxon>
        <taxon>lamiids</taxon>
        <taxon>Solanales</taxon>
        <taxon>Solanaceae</taxon>
        <taxon>Solanoideae</taxon>
        <taxon>Solaneae</taxon>
        <taxon>Solanum</taxon>
    </lineage>
</organism>
<evidence type="ECO:0000256" key="1">
    <source>
        <dbReference type="ARBA" id="ARBA00005184"/>
    </source>
</evidence>
<sequence length="119" mass="13626">MNTIIITGNISFGDGNKTYDTTIVGSFGMASQHMTSTLGMMLDRINTKYPIYKTDRQFYRDCEIYIRIPLPKQYNTTTTQQRELQNTPTKVVLQNCTLKANKDLNNVATNLGRSWDKFS</sequence>
<name>A0A9J5XP54_SOLCO</name>
<keyword evidence="3" id="KW-0063">Aspartyl esterase</keyword>
<dbReference type="AlphaFoldDB" id="A0A9J5XP54"/>
<dbReference type="EMBL" id="JACXVP010000008">
    <property type="protein sequence ID" value="KAG5589594.1"/>
    <property type="molecule type" value="Genomic_DNA"/>
</dbReference>
<dbReference type="InterPro" id="IPR012334">
    <property type="entry name" value="Pectin_lyas_fold"/>
</dbReference>
<evidence type="ECO:0000256" key="4">
    <source>
        <dbReference type="ARBA" id="ARBA00023316"/>
    </source>
</evidence>
<dbReference type="InterPro" id="IPR011050">
    <property type="entry name" value="Pectin_lyase_fold/virulence"/>
</dbReference>
<evidence type="ECO:0000313" key="8">
    <source>
        <dbReference type="Proteomes" id="UP000824120"/>
    </source>
</evidence>
<gene>
    <name evidence="7" type="ORF">H5410_040108</name>
</gene>
<comment type="pathway">
    <text evidence="1">Glycan metabolism; pectin degradation; 2-dehydro-3-deoxy-D-gluconate from pectin: step 1/5.</text>
</comment>
<reference evidence="7 8" key="1">
    <citation type="submission" date="2020-09" db="EMBL/GenBank/DDBJ databases">
        <title>De no assembly of potato wild relative species, Solanum commersonii.</title>
        <authorList>
            <person name="Cho K."/>
        </authorList>
    </citation>
    <scope>NUCLEOTIDE SEQUENCE [LARGE SCALE GENOMIC DNA]</scope>
    <source>
        <strain evidence="7">LZ3.2</strain>
        <tissue evidence="7">Leaf</tissue>
    </source>
</reference>
<proteinExistence type="predicted"/>
<dbReference type="GO" id="GO:0042545">
    <property type="term" value="P:cell wall modification"/>
    <property type="evidence" value="ECO:0007669"/>
    <property type="project" value="InterPro"/>
</dbReference>
<protein>
    <recommendedName>
        <fullName evidence="6">Pectinesterase catalytic domain-containing protein</fullName>
    </recommendedName>
</protein>
<keyword evidence="8" id="KW-1185">Reference proteome</keyword>
<evidence type="ECO:0000256" key="3">
    <source>
        <dbReference type="ARBA" id="ARBA00023085"/>
    </source>
</evidence>
<dbReference type="Proteomes" id="UP000824120">
    <property type="component" value="Chromosome 8"/>
</dbReference>
<comment type="catalytic activity">
    <reaction evidence="5">
        <text>[(1-&gt;4)-alpha-D-galacturonosyl methyl ester](n) + n H2O = [(1-&gt;4)-alpha-D-galacturonosyl](n) + n methanol + n H(+)</text>
        <dbReference type="Rhea" id="RHEA:22380"/>
        <dbReference type="Rhea" id="RHEA-COMP:14570"/>
        <dbReference type="Rhea" id="RHEA-COMP:14573"/>
        <dbReference type="ChEBI" id="CHEBI:15377"/>
        <dbReference type="ChEBI" id="CHEBI:15378"/>
        <dbReference type="ChEBI" id="CHEBI:17790"/>
        <dbReference type="ChEBI" id="CHEBI:140522"/>
        <dbReference type="ChEBI" id="CHEBI:140523"/>
        <dbReference type="EC" id="3.1.1.11"/>
    </reaction>
</comment>
<evidence type="ECO:0000256" key="2">
    <source>
        <dbReference type="ARBA" id="ARBA00022801"/>
    </source>
</evidence>
<feature type="domain" description="Pectinesterase catalytic" evidence="6">
    <location>
        <begin position="59"/>
        <end position="119"/>
    </location>
</feature>
<evidence type="ECO:0000313" key="7">
    <source>
        <dbReference type="EMBL" id="KAG5589594.1"/>
    </source>
</evidence>
<evidence type="ECO:0000259" key="6">
    <source>
        <dbReference type="Pfam" id="PF01095"/>
    </source>
</evidence>
<dbReference type="SUPFAM" id="SSF51126">
    <property type="entry name" value="Pectin lyase-like"/>
    <property type="match status" value="1"/>
</dbReference>
<keyword evidence="4" id="KW-0961">Cell wall biogenesis/degradation</keyword>
<dbReference type="Pfam" id="PF01095">
    <property type="entry name" value="Pectinesterase"/>
    <property type="match status" value="1"/>
</dbReference>
<keyword evidence="2" id="KW-0378">Hydrolase</keyword>
<dbReference type="GO" id="GO:0030599">
    <property type="term" value="F:pectinesterase activity"/>
    <property type="evidence" value="ECO:0007669"/>
    <property type="project" value="UniProtKB-EC"/>
</dbReference>
<dbReference type="InterPro" id="IPR000070">
    <property type="entry name" value="Pectinesterase_cat"/>
</dbReference>
<accession>A0A9J5XP54</accession>
<dbReference type="Gene3D" id="2.160.20.10">
    <property type="entry name" value="Single-stranded right-handed beta-helix, Pectin lyase-like"/>
    <property type="match status" value="1"/>
</dbReference>
<dbReference type="OrthoDB" id="2019149at2759"/>
<evidence type="ECO:0000256" key="5">
    <source>
        <dbReference type="ARBA" id="ARBA00047928"/>
    </source>
</evidence>